<reference evidence="2 3" key="2">
    <citation type="submission" date="2016-10" db="EMBL/GenBank/DDBJ databases">
        <authorList>
            <person name="de Groot N.N."/>
        </authorList>
    </citation>
    <scope>NUCLEOTIDE SEQUENCE [LARGE SCALE GENOMIC DNA]</scope>
    <source>
        <strain evidence="2 3">DSM 23406</strain>
    </source>
</reference>
<dbReference type="Proteomes" id="UP000198501">
    <property type="component" value="Unassembled WGS sequence"/>
</dbReference>
<sequence>MTKPNPRVLEVKGVFVEPASAASIGGAIRDIKAGKIAEGSVIVCTVTGNGLKDPDTAIKQCADAVMLTINATLDDVRTSILSNMEK</sequence>
<name>A0A1G7B740_9GAMM</name>
<accession>A0A1G7B740</accession>
<keyword evidence="4" id="KW-1185">Reference proteome</keyword>
<evidence type="ECO:0000313" key="2">
    <source>
        <dbReference type="EMBL" id="SDE22126.1"/>
    </source>
</evidence>
<dbReference type="Proteomes" id="UP001156645">
    <property type="component" value="Unassembled WGS sequence"/>
</dbReference>
<reference evidence="1" key="4">
    <citation type="submission" date="2023-01" db="EMBL/GenBank/DDBJ databases">
        <title>Draft genome sequence of Psychrobacter pacificensis strain NBRC 103191.</title>
        <authorList>
            <person name="Sun Q."/>
            <person name="Mori K."/>
        </authorList>
    </citation>
    <scope>NUCLEOTIDE SEQUENCE</scope>
    <source>
        <strain evidence="1">NBRC 103191</strain>
    </source>
</reference>
<dbReference type="SUPFAM" id="SSF53686">
    <property type="entry name" value="Tryptophan synthase beta subunit-like PLP-dependent enzymes"/>
    <property type="match status" value="1"/>
</dbReference>
<dbReference type="AlphaFoldDB" id="A0A1G7B740"/>
<dbReference type="EMBL" id="BSOK01000059">
    <property type="protein sequence ID" value="GLR29938.1"/>
    <property type="molecule type" value="Genomic_DNA"/>
</dbReference>
<dbReference type="InterPro" id="IPR036052">
    <property type="entry name" value="TrpB-like_PALP_sf"/>
</dbReference>
<protein>
    <submittedName>
        <fullName evidence="2">Threonine synthase</fullName>
    </submittedName>
</protein>
<evidence type="ECO:0000313" key="3">
    <source>
        <dbReference type="Proteomes" id="UP000198501"/>
    </source>
</evidence>
<evidence type="ECO:0000313" key="4">
    <source>
        <dbReference type="Proteomes" id="UP001156645"/>
    </source>
</evidence>
<gene>
    <name evidence="1" type="ORF">GCM10007915_21770</name>
    <name evidence="2" type="ORF">SAMN05660405_02714</name>
</gene>
<dbReference type="EMBL" id="FNAL01000055">
    <property type="protein sequence ID" value="SDE22126.1"/>
    <property type="molecule type" value="Genomic_DNA"/>
</dbReference>
<proteinExistence type="predicted"/>
<dbReference type="Gene3D" id="3.40.50.1100">
    <property type="match status" value="1"/>
</dbReference>
<reference evidence="4" key="3">
    <citation type="journal article" date="2019" name="Int. J. Syst. Evol. Microbiol.">
        <title>The Global Catalogue of Microorganisms (GCM) 10K type strain sequencing project: providing services to taxonomists for standard genome sequencing and annotation.</title>
        <authorList>
            <consortium name="The Broad Institute Genomics Platform"/>
            <consortium name="The Broad Institute Genome Sequencing Center for Infectious Disease"/>
            <person name="Wu L."/>
            <person name="Ma J."/>
        </authorList>
    </citation>
    <scope>NUCLEOTIDE SEQUENCE [LARGE SCALE GENOMIC DNA]</scope>
    <source>
        <strain evidence="4">NBRC 103191</strain>
    </source>
</reference>
<reference evidence="1" key="1">
    <citation type="journal article" date="2014" name="Int. J. Syst. Evol. Microbiol.">
        <title>Complete genome of a new Firmicutes species belonging to the dominant human colonic microbiota ('Ruminococcus bicirculans') reveals two chromosomes and a selective capacity to utilize plant glucans.</title>
        <authorList>
            <consortium name="NISC Comparative Sequencing Program"/>
            <person name="Wegmann U."/>
            <person name="Louis P."/>
            <person name="Goesmann A."/>
            <person name="Henrissat B."/>
            <person name="Duncan S.H."/>
            <person name="Flint H.J."/>
        </authorList>
    </citation>
    <scope>NUCLEOTIDE SEQUENCE</scope>
    <source>
        <strain evidence="1">NBRC 103191</strain>
    </source>
</reference>
<organism evidence="2 3">
    <name type="scientific">Psychrobacter pacificensis</name>
    <dbReference type="NCBI Taxonomy" id="112002"/>
    <lineage>
        <taxon>Bacteria</taxon>
        <taxon>Pseudomonadati</taxon>
        <taxon>Pseudomonadota</taxon>
        <taxon>Gammaproteobacteria</taxon>
        <taxon>Moraxellales</taxon>
        <taxon>Moraxellaceae</taxon>
        <taxon>Psychrobacter</taxon>
    </lineage>
</organism>
<evidence type="ECO:0000313" key="1">
    <source>
        <dbReference type="EMBL" id="GLR29938.1"/>
    </source>
</evidence>